<reference evidence="2 3" key="1">
    <citation type="journal article" date="2019" name="Commun. Biol.">
        <title>The bagworm genome reveals a unique fibroin gene that provides high tensile strength.</title>
        <authorList>
            <person name="Kono N."/>
            <person name="Nakamura H."/>
            <person name="Ohtoshi R."/>
            <person name="Tomita M."/>
            <person name="Numata K."/>
            <person name="Arakawa K."/>
        </authorList>
    </citation>
    <scope>NUCLEOTIDE SEQUENCE [LARGE SCALE GENOMIC DNA]</scope>
</reference>
<sequence length="154" mass="16752">MQIGREHADNSERNDVCDTGRVAAVAGECTYAFRLSGKPMTGVRSKVHCHPQQARVRIPAHAQRPRFSEPAGPIKLPNTQPPVSPSTMTTAPDGDSDAQTTRKGTREQFAFGPEERVSLPAITDMGKSLSTAADGSHRPPQNVYIFDVIDELEK</sequence>
<keyword evidence="3" id="KW-1185">Reference proteome</keyword>
<evidence type="ECO:0000256" key="1">
    <source>
        <dbReference type="SAM" id="MobiDB-lite"/>
    </source>
</evidence>
<name>A0A4C1XYS7_EUMVA</name>
<proteinExistence type="predicted"/>
<dbReference type="Proteomes" id="UP000299102">
    <property type="component" value="Unassembled WGS sequence"/>
</dbReference>
<organism evidence="2 3">
    <name type="scientific">Eumeta variegata</name>
    <name type="common">Bagworm moth</name>
    <name type="synonym">Eumeta japonica</name>
    <dbReference type="NCBI Taxonomy" id="151549"/>
    <lineage>
        <taxon>Eukaryota</taxon>
        <taxon>Metazoa</taxon>
        <taxon>Ecdysozoa</taxon>
        <taxon>Arthropoda</taxon>
        <taxon>Hexapoda</taxon>
        <taxon>Insecta</taxon>
        <taxon>Pterygota</taxon>
        <taxon>Neoptera</taxon>
        <taxon>Endopterygota</taxon>
        <taxon>Lepidoptera</taxon>
        <taxon>Glossata</taxon>
        <taxon>Ditrysia</taxon>
        <taxon>Tineoidea</taxon>
        <taxon>Psychidae</taxon>
        <taxon>Oiketicinae</taxon>
        <taxon>Eumeta</taxon>
    </lineage>
</organism>
<accession>A0A4C1XYS7</accession>
<gene>
    <name evidence="2" type="ORF">EVAR_83501_1</name>
</gene>
<evidence type="ECO:0000313" key="2">
    <source>
        <dbReference type="EMBL" id="GBP68768.1"/>
    </source>
</evidence>
<comment type="caution">
    <text evidence="2">The sequence shown here is derived from an EMBL/GenBank/DDBJ whole genome shotgun (WGS) entry which is preliminary data.</text>
</comment>
<dbReference type="EMBL" id="BGZK01001023">
    <property type="protein sequence ID" value="GBP68768.1"/>
    <property type="molecule type" value="Genomic_DNA"/>
</dbReference>
<evidence type="ECO:0000313" key="3">
    <source>
        <dbReference type="Proteomes" id="UP000299102"/>
    </source>
</evidence>
<dbReference type="AlphaFoldDB" id="A0A4C1XYS7"/>
<feature type="region of interest" description="Disordered" evidence="1">
    <location>
        <begin position="51"/>
        <end position="120"/>
    </location>
</feature>
<protein>
    <submittedName>
        <fullName evidence="2">Uncharacterized protein</fullName>
    </submittedName>
</protein>